<protein>
    <recommendedName>
        <fullName evidence="5">Sec-independent protein translocase protein TatC</fullName>
    </recommendedName>
</protein>
<feature type="transmembrane region" description="Helical" evidence="5">
    <location>
        <begin position="28"/>
        <end position="45"/>
    </location>
</feature>
<keyword evidence="3 5" id="KW-1133">Transmembrane helix</keyword>
<sequence>MKKKKKPSANNGKDMGLVDHLKELRNRLIIVVVVFVLATVISFNFCDEIVDILISNAKALDYTLVYLAPGELFMEYVRLSVICGIVISSPVILHQVWGFIRPGLEKHENRLVFFSLVAGLFFFLCGTAFSYYVAVPMLLVFFAGVDQSQAISATISVQNYLAFILSTLLSFGIVFELPVIISLLTGLGVLKPEWLVKSRRLVIVIIFIIGAIITPPDVVSQLLVSIPMMILFEFSVIMSRIISKRKLKRQKAALKNI</sequence>
<name>A0ABS4G7R7_9CLOT</name>
<feature type="transmembrane region" description="Helical" evidence="5">
    <location>
        <begin position="201"/>
        <end position="216"/>
    </location>
</feature>
<dbReference type="PANTHER" id="PTHR30371:SF0">
    <property type="entry name" value="SEC-INDEPENDENT PROTEIN TRANSLOCASE PROTEIN TATC, CHLOROPLASTIC-RELATED"/>
    <property type="match status" value="1"/>
</dbReference>
<proteinExistence type="inferred from homology"/>
<evidence type="ECO:0000256" key="3">
    <source>
        <dbReference type="ARBA" id="ARBA00022989"/>
    </source>
</evidence>
<dbReference type="InterPro" id="IPR002033">
    <property type="entry name" value="TatC"/>
</dbReference>
<keyword evidence="5" id="KW-0813">Transport</keyword>
<keyword evidence="7" id="KW-1185">Reference proteome</keyword>
<evidence type="ECO:0000313" key="7">
    <source>
        <dbReference type="Proteomes" id="UP001519271"/>
    </source>
</evidence>
<comment type="function">
    <text evidence="5">Part of the twin-arginine translocation (Tat) system that transports large folded proteins containing a characteristic twin-arginine motif in their signal peptide across membranes.</text>
</comment>
<evidence type="ECO:0000256" key="2">
    <source>
        <dbReference type="ARBA" id="ARBA00022692"/>
    </source>
</evidence>
<keyword evidence="5" id="KW-0653">Protein transport</keyword>
<keyword evidence="4 5" id="KW-0472">Membrane</keyword>
<keyword evidence="2 5" id="KW-0812">Transmembrane</keyword>
<dbReference type="PRINTS" id="PR01840">
    <property type="entry name" value="TATCFAMILY"/>
</dbReference>
<dbReference type="Pfam" id="PF00902">
    <property type="entry name" value="TatC"/>
    <property type="match status" value="1"/>
</dbReference>
<gene>
    <name evidence="5" type="primary">tatC</name>
    <name evidence="6" type="ORF">J2Z34_003101</name>
</gene>
<dbReference type="Proteomes" id="UP001519271">
    <property type="component" value="Unassembled WGS sequence"/>
</dbReference>
<accession>A0ABS4G7R7</accession>
<organism evidence="6 7">
    <name type="scientific">Youngiibacter multivorans</name>
    <dbReference type="NCBI Taxonomy" id="937251"/>
    <lineage>
        <taxon>Bacteria</taxon>
        <taxon>Bacillati</taxon>
        <taxon>Bacillota</taxon>
        <taxon>Clostridia</taxon>
        <taxon>Eubacteriales</taxon>
        <taxon>Clostridiaceae</taxon>
        <taxon>Youngiibacter</taxon>
    </lineage>
</organism>
<reference evidence="6 7" key="1">
    <citation type="submission" date="2021-03" db="EMBL/GenBank/DDBJ databases">
        <title>Genomic Encyclopedia of Type Strains, Phase IV (KMG-IV): sequencing the most valuable type-strain genomes for metagenomic binning, comparative biology and taxonomic classification.</title>
        <authorList>
            <person name="Goeker M."/>
        </authorList>
    </citation>
    <scope>NUCLEOTIDE SEQUENCE [LARGE SCALE GENOMIC DNA]</scope>
    <source>
        <strain evidence="6 7">DSM 6139</strain>
    </source>
</reference>
<evidence type="ECO:0000256" key="4">
    <source>
        <dbReference type="ARBA" id="ARBA00023136"/>
    </source>
</evidence>
<comment type="caution">
    <text evidence="6">The sequence shown here is derived from an EMBL/GenBank/DDBJ whole genome shotgun (WGS) entry which is preliminary data.</text>
</comment>
<comment type="subunit">
    <text evidence="5">Forms a complex with TatA.</text>
</comment>
<feature type="transmembrane region" description="Helical" evidence="5">
    <location>
        <begin position="163"/>
        <end position="189"/>
    </location>
</feature>
<dbReference type="HAMAP" id="MF_00902">
    <property type="entry name" value="TatC"/>
    <property type="match status" value="1"/>
</dbReference>
<feature type="transmembrane region" description="Helical" evidence="5">
    <location>
        <begin position="112"/>
        <end position="143"/>
    </location>
</feature>
<dbReference type="PANTHER" id="PTHR30371">
    <property type="entry name" value="SEC-INDEPENDENT PROTEIN TRANSLOCASE PROTEIN TATC"/>
    <property type="match status" value="1"/>
</dbReference>
<feature type="transmembrane region" description="Helical" evidence="5">
    <location>
        <begin position="222"/>
        <end position="242"/>
    </location>
</feature>
<evidence type="ECO:0000256" key="5">
    <source>
        <dbReference type="HAMAP-Rule" id="MF_00902"/>
    </source>
</evidence>
<comment type="similarity">
    <text evidence="5">Belongs to the TatC family.</text>
</comment>
<comment type="subcellular location">
    <subcellularLocation>
        <location evidence="5">Cell membrane</location>
        <topology evidence="5">Multi-pass membrane protein</topology>
    </subcellularLocation>
    <subcellularLocation>
        <location evidence="1">Membrane</location>
        <topology evidence="1">Multi-pass membrane protein</topology>
    </subcellularLocation>
</comment>
<feature type="transmembrane region" description="Helical" evidence="5">
    <location>
        <begin position="76"/>
        <end position="100"/>
    </location>
</feature>
<evidence type="ECO:0000313" key="6">
    <source>
        <dbReference type="EMBL" id="MBP1920586.1"/>
    </source>
</evidence>
<evidence type="ECO:0000256" key="1">
    <source>
        <dbReference type="ARBA" id="ARBA00004141"/>
    </source>
</evidence>
<keyword evidence="5" id="KW-0811">Translocation</keyword>
<keyword evidence="5" id="KW-1003">Cell membrane</keyword>
<dbReference type="NCBIfam" id="TIGR00945">
    <property type="entry name" value="tatC"/>
    <property type="match status" value="1"/>
</dbReference>
<dbReference type="RefSeq" id="WP_209460754.1">
    <property type="nucleotide sequence ID" value="NZ_JAGGKC010000033.1"/>
</dbReference>
<dbReference type="EMBL" id="JAGGKC010000033">
    <property type="protein sequence ID" value="MBP1920586.1"/>
    <property type="molecule type" value="Genomic_DNA"/>
</dbReference>